<dbReference type="PANTHER" id="PTHR45436:SF5">
    <property type="entry name" value="SENSOR HISTIDINE KINASE TRCS"/>
    <property type="match status" value="1"/>
</dbReference>
<dbReference type="PANTHER" id="PTHR45436">
    <property type="entry name" value="SENSOR HISTIDINE KINASE YKOH"/>
    <property type="match status" value="1"/>
</dbReference>
<organism evidence="15 16">
    <name type="scientific">Ancrocorticia populi</name>
    <dbReference type="NCBI Taxonomy" id="2175228"/>
    <lineage>
        <taxon>Bacteria</taxon>
        <taxon>Bacillati</taxon>
        <taxon>Actinomycetota</taxon>
        <taxon>Actinomycetes</taxon>
        <taxon>Actinomycetales</taxon>
        <taxon>Actinomycetaceae</taxon>
        <taxon>Ancrocorticia</taxon>
    </lineage>
</organism>
<comment type="subcellular location">
    <subcellularLocation>
        <location evidence="3">Cell membrane</location>
    </subcellularLocation>
</comment>
<evidence type="ECO:0000256" key="11">
    <source>
        <dbReference type="ARBA" id="ARBA00023136"/>
    </source>
</evidence>
<dbReference type="InterPro" id="IPR005467">
    <property type="entry name" value="His_kinase_dom"/>
</dbReference>
<evidence type="ECO:0000256" key="6">
    <source>
        <dbReference type="ARBA" id="ARBA00022679"/>
    </source>
</evidence>
<dbReference type="PROSITE" id="PS50885">
    <property type="entry name" value="HAMP"/>
    <property type="match status" value="1"/>
</dbReference>
<dbReference type="FunFam" id="1.10.287.130:FF:000001">
    <property type="entry name" value="Two-component sensor histidine kinase"/>
    <property type="match status" value="1"/>
</dbReference>
<evidence type="ECO:0000256" key="10">
    <source>
        <dbReference type="ARBA" id="ARBA00023012"/>
    </source>
</evidence>
<dbReference type="InterPro" id="IPR003661">
    <property type="entry name" value="HisK_dim/P_dom"/>
</dbReference>
<evidence type="ECO:0000256" key="4">
    <source>
        <dbReference type="ARBA" id="ARBA00012438"/>
    </source>
</evidence>
<dbReference type="CDD" id="cd00075">
    <property type="entry name" value="HATPase"/>
    <property type="match status" value="1"/>
</dbReference>
<keyword evidence="9 12" id="KW-1133">Transmembrane helix</keyword>
<dbReference type="InterPro" id="IPR036097">
    <property type="entry name" value="HisK_dim/P_sf"/>
</dbReference>
<reference evidence="16" key="1">
    <citation type="submission" date="2018-05" db="EMBL/GenBank/DDBJ databases">
        <authorList>
            <person name="Li Y."/>
        </authorList>
    </citation>
    <scope>NUCLEOTIDE SEQUENCE [LARGE SCALE GENOMIC DNA]</scope>
    <source>
        <strain evidence="16">sk1b4</strain>
    </source>
</reference>
<name>A0A2V1KBZ6_9ACTO</name>
<dbReference type="SUPFAM" id="SSF47384">
    <property type="entry name" value="Homodimeric domain of signal transducing histidine kinase"/>
    <property type="match status" value="1"/>
</dbReference>
<gene>
    <name evidence="15" type="ORF">DD236_00540</name>
</gene>
<dbReference type="InterPro" id="IPR004358">
    <property type="entry name" value="Sig_transdc_His_kin-like_C"/>
</dbReference>
<evidence type="ECO:0000256" key="5">
    <source>
        <dbReference type="ARBA" id="ARBA00022553"/>
    </source>
</evidence>
<dbReference type="AlphaFoldDB" id="A0A2V1KBZ6"/>
<feature type="transmembrane region" description="Helical" evidence="12">
    <location>
        <begin position="218"/>
        <end position="241"/>
    </location>
</feature>
<feature type="transmembrane region" description="Helical" evidence="12">
    <location>
        <begin position="21"/>
        <end position="44"/>
    </location>
</feature>
<keyword evidence="16" id="KW-1185">Reference proteome</keyword>
<dbReference type="SMART" id="SM00387">
    <property type="entry name" value="HATPase_c"/>
    <property type="match status" value="1"/>
</dbReference>
<dbReference type="OrthoDB" id="9786919at2"/>
<accession>A0A2V1KBZ6</accession>
<dbReference type="GO" id="GO:0000155">
    <property type="term" value="F:phosphorelay sensor kinase activity"/>
    <property type="evidence" value="ECO:0007669"/>
    <property type="project" value="InterPro"/>
</dbReference>
<dbReference type="PRINTS" id="PR00344">
    <property type="entry name" value="BCTRLSENSOR"/>
</dbReference>
<dbReference type="SUPFAM" id="SSF55874">
    <property type="entry name" value="ATPase domain of HSP90 chaperone/DNA topoisomerase II/histidine kinase"/>
    <property type="match status" value="1"/>
</dbReference>
<proteinExistence type="predicted"/>
<keyword evidence="5" id="KW-0597">Phosphoprotein</keyword>
<keyword evidence="11 12" id="KW-0472">Membrane</keyword>
<evidence type="ECO:0000256" key="7">
    <source>
        <dbReference type="ARBA" id="ARBA00022692"/>
    </source>
</evidence>
<evidence type="ECO:0000313" key="15">
    <source>
        <dbReference type="EMBL" id="PWF26939.1"/>
    </source>
</evidence>
<evidence type="ECO:0000313" key="16">
    <source>
        <dbReference type="Proteomes" id="UP000245283"/>
    </source>
</evidence>
<comment type="catalytic activity">
    <reaction evidence="1">
        <text>ATP + protein L-histidine = ADP + protein N-phospho-L-histidine.</text>
        <dbReference type="EC" id="2.7.13.3"/>
    </reaction>
</comment>
<evidence type="ECO:0000259" key="14">
    <source>
        <dbReference type="PROSITE" id="PS50885"/>
    </source>
</evidence>
<dbReference type="FunFam" id="3.30.565.10:FF:000006">
    <property type="entry name" value="Sensor histidine kinase WalK"/>
    <property type="match status" value="1"/>
</dbReference>
<protein>
    <recommendedName>
        <fullName evidence="4">histidine kinase</fullName>
        <ecNumber evidence="4">2.7.13.3</ecNumber>
    </recommendedName>
</protein>
<feature type="domain" description="Histidine kinase" evidence="13">
    <location>
        <begin position="320"/>
        <end position="543"/>
    </location>
</feature>
<evidence type="ECO:0000259" key="13">
    <source>
        <dbReference type="PROSITE" id="PS50109"/>
    </source>
</evidence>
<evidence type="ECO:0000256" key="9">
    <source>
        <dbReference type="ARBA" id="ARBA00022989"/>
    </source>
</evidence>
<evidence type="ECO:0000256" key="1">
    <source>
        <dbReference type="ARBA" id="ARBA00000085"/>
    </source>
</evidence>
<dbReference type="InterPro" id="IPR003660">
    <property type="entry name" value="HAMP_dom"/>
</dbReference>
<dbReference type="Pfam" id="PF02518">
    <property type="entry name" value="HATPase_c"/>
    <property type="match status" value="1"/>
</dbReference>
<comment type="caution">
    <text evidence="15">The sequence shown here is derived from an EMBL/GenBank/DDBJ whole genome shotgun (WGS) entry which is preliminary data.</text>
</comment>
<dbReference type="Proteomes" id="UP000245283">
    <property type="component" value="Unassembled WGS sequence"/>
</dbReference>
<dbReference type="InterPro" id="IPR036890">
    <property type="entry name" value="HATPase_C_sf"/>
</dbReference>
<dbReference type="EC" id="2.7.13.3" evidence="4"/>
<keyword evidence="7 12" id="KW-0812">Transmembrane</keyword>
<evidence type="ECO:0000256" key="3">
    <source>
        <dbReference type="ARBA" id="ARBA00004236"/>
    </source>
</evidence>
<dbReference type="PROSITE" id="PS50109">
    <property type="entry name" value="HIS_KIN"/>
    <property type="match status" value="1"/>
</dbReference>
<comment type="cofactor">
    <cofactor evidence="2">
        <name>a divalent metal cation</name>
        <dbReference type="ChEBI" id="CHEBI:60240"/>
    </cofactor>
</comment>
<dbReference type="InterPro" id="IPR050428">
    <property type="entry name" value="TCS_sensor_his_kinase"/>
</dbReference>
<dbReference type="RefSeq" id="WP_109092440.1">
    <property type="nucleotide sequence ID" value="NZ_QETB01000001.1"/>
</dbReference>
<dbReference type="SMART" id="SM00388">
    <property type="entry name" value="HisKA"/>
    <property type="match status" value="1"/>
</dbReference>
<dbReference type="InterPro" id="IPR003594">
    <property type="entry name" value="HATPase_dom"/>
</dbReference>
<dbReference type="CDD" id="cd00082">
    <property type="entry name" value="HisKA"/>
    <property type="match status" value="1"/>
</dbReference>
<dbReference type="EMBL" id="QETB01000001">
    <property type="protein sequence ID" value="PWF26939.1"/>
    <property type="molecule type" value="Genomic_DNA"/>
</dbReference>
<evidence type="ECO:0000256" key="12">
    <source>
        <dbReference type="SAM" id="Phobius"/>
    </source>
</evidence>
<evidence type="ECO:0000256" key="2">
    <source>
        <dbReference type="ARBA" id="ARBA00001968"/>
    </source>
</evidence>
<evidence type="ECO:0000256" key="8">
    <source>
        <dbReference type="ARBA" id="ARBA00022777"/>
    </source>
</evidence>
<keyword evidence="6" id="KW-0808">Transferase</keyword>
<dbReference type="Gene3D" id="6.10.340.10">
    <property type="match status" value="1"/>
</dbReference>
<keyword evidence="10" id="KW-0902">Two-component regulatory system</keyword>
<feature type="domain" description="HAMP" evidence="14">
    <location>
        <begin position="242"/>
        <end position="305"/>
    </location>
</feature>
<sequence>MSSAPSSPPVVKRKTSLATRTMVGVVSLVAVVLVALAATTYVIAGRVVDSELEDNLEQVWQRTNGFLVEEKPETNAPPVDPDDFDDLFDDDDVITPTPTGPVDPMDRDPLETPGLPIGTIVYLVGEDSVQSGIVNSEGTTEELDDDDAETIKAAVSGGNSRTDRSGHTFTRLDLAGAEYLVQFNTLNAPGETEVSGSDSTTLVTAIPATDANQTKSNLLVIEATGAAIALVIVGFGVWWWVRRSMLPLGNVSGVAARVSRVPMESGAVDLTRYRVPNDLAQPTDEVGDVGFALNQLIDSVDSALAERTASENQLRQFVADASHELRTPLAAVRGYSEMMVLTEPLTENGRTLLGRVQTQSERMSELVEQLLFLARMDAAEAQAHSQLQTEPAQVSQVDLGELLMDAVSDAHAAGRDHHWEVQVPDEPVSITSENPEQLSRLMTNLLSNARKHTPEGTNVSTRLLSEEGQAVLTIADDGPGIAPELVTKVFDRFVRGSDARAPSEGSTGLGLSIARSVAEAHGGSITVDSAPGSTVFTVKLPLA</sequence>
<dbReference type="Pfam" id="PF00512">
    <property type="entry name" value="HisKA"/>
    <property type="match status" value="1"/>
</dbReference>
<keyword evidence="8 15" id="KW-0418">Kinase</keyword>
<dbReference type="GO" id="GO:0005509">
    <property type="term" value="F:calcium ion binding"/>
    <property type="evidence" value="ECO:0007669"/>
    <property type="project" value="UniProtKB-ARBA"/>
</dbReference>
<dbReference type="GO" id="GO:0005886">
    <property type="term" value="C:plasma membrane"/>
    <property type="evidence" value="ECO:0007669"/>
    <property type="project" value="UniProtKB-SubCell"/>
</dbReference>
<dbReference type="Gene3D" id="3.30.565.10">
    <property type="entry name" value="Histidine kinase-like ATPase, C-terminal domain"/>
    <property type="match status" value="1"/>
</dbReference>
<dbReference type="Gene3D" id="1.10.287.130">
    <property type="match status" value="1"/>
</dbReference>